<dbReference type="EC" id="3.4.24.-" evidence="7"/>
<keyword evidence="4" id="KW-0862">Zinc</keyword>
<evidence type="ECO:0000256" key="4">
    <source>
        <dbReference type="ARBA" id="ARBA00022833"/>
    </source>
</evidence>
<dbReference type="SUPFAM" id="SSF55486">
    <property type="entry name" value="Metalloproteases ('zincins'), catalytic domain"/>
    <property type="match status" value="1"/>
</dbReference>
<reference evidence="7 8" key="1">
    <citation type="submission" date="2022-11" db="EMBL/GenBank/DDBJ databases">
        <title>Minimal conservation of predation-associated metabolite biosynthetic gene clusters underscores biosynthetic potential of Myxococcota including descriptions for ten novel species: Archangium lansinium sp. nov., Myxococcus landrumus sp. nov., Nannocystis bai.</title>
        <authorList>
            <person name="Ahearne A."/>
            <person name="Stevens C."/>
            <person name="Phillips K."/>
        </authorList>
    </citation>
    <scope>NUCLEOTIDE SEQUENCE [LARGE SCALE GENOMIC DNA]</scope>
    <source>
        <strain evidence="7 8">MIWBW</strain>
    </source>
</reference>
<feature type="domain" description="Peptidase metallopeptidase" evidence="6">
    <location>
        <begin position="31"/>
        <end position="247"/>
    </location>
</feature>
<dbReference type="GO" id="GO:0008237">
    <property type="term" value="F:metallopeptidase activity"/>
    <property type="evidence" value="ECO:0007669"/>
    <property type="project" value="UniProtKB-KW"/>
</dbReference>
<dbReference type="NCBIfam" id="NF041905">
    <property type="entry name" value="MXAN_2677_2678"/>
    <property type="match status" value="1"/>
</dbReference>
<keyword evidence="5" id="KW-1133">Transmembrane helix</keyword>
<keyword evidence="7" id="KW-0482">Metalloprotease</keyword>
<dbReference type="InterPro" id="IPR006026">
    <property type="entry name" value="Peptidase_Metallo"/>
</dbReference>
<accession>A0ABT4A4S4</accession>
<keyword evidence="1" id="KW-0645">Protease</keyword>
<keyword evidence="8" id="KW-1185">Reference proteome</keyword>
<proteinExistence type="predicted"/>
<evidence type="ECO:0000256" key="2">
    <source>
        <dbReference type="ARBA" id="ARBA00022723"/>
    </source>
</evidence>
<keyword evidence="5" id="KW-0472">Membrane</keyword>
<organism evidence="7 8">
    <name type="scientific">Archangium lansingense</name>
    <dbReference type="NCBI Taxonomy" id="2995310"/>
    <lineage>
        <taxon>Bacteria</taxon>
        <taxon>Pseudomonadati</taxon>
        <taxon>Myxococcota</taxon>
        <taxon>Myxococcia</taxon>
        <taxon>Myxococcales</taxon>
        <taxon>Cystobacterineae</taxon>
        <taxon>Archangiaceae</taxon>
        <taxon>Archangium</taxon>
    </lineage>
</organism>
<comment type="caution">
    <text evidence="7">The sequence shown here is derived from an EMBL/GenBank/DDBJ whole genome shotgun (WGS) entry which is preliminary data.</text>
</comment>
<keyword evidence="3 7" id="KW-0378">Hydrolase</keyword>
<dbReference type="EMBL" id="JAPNKA010000001">
    <property type="protein sequence ID" value="MCY1076616.1"/>
    <property type="molecule type" value="Genomic_DNA"/>
</dbReference>
<dbReference type="Gene3D" id="3.40.390.10">
    <property type="entry name" value="Collagenase (Catalytic Domain)"/>
    <property type="match status" value="1"/>
</dbReference>
<evidence type="ECO:0000256" key="5">
    <source>
        <dbReference type="SAM" id="Phobius"/>
    </source>
</evidence>
<evidence type="ECO:0000313" key="7">
    <source>
        <dbReference type="EMBL" id="MCY1076616.1"/>
    </source>
</evidence>
<evidence type="ECO:0000313" key="8">
    <source>
        <dbReference type="Proteomes" id="UP001207654"/>
    </source>
</evidence>
<name>A0ABT4A4S4_9BACT</name>
<dbReference type="InterPro" id="IPR001818">
    <property type="entry name" value="Pept_M10_metallopeptidase"/>
</dbReference>
<dbReference type="Proteomes" id="UP001207654">
    <property type="component" value="Unassembled WGS sequence"/>
</dbReference>
<evidence type="ECO:0000256" key="3">
    <source>
        <dbReference type="ARBA" id="ARBA00022801"/>
    </source>
</evidence>
<keyword evidence="5" id="KW-0812">Transmembrane</keyword>
<feature type="transmembrane region" description="Helical" evidence="5">
    <location>
        <begin position="283"/>
        <end position="300"/>
    </location>
</feature>
<protein>
    <submittedName>
        <fullName evidence="7">Matrixin family metalloprotease</fullName>
        <ecNumber evidence="7">3.4.24.-</ecNumber>
    </submittedName>
</protein>
<evidence type="ECO:0000256" key="1">
    <source>
        <dbReference type="ARBA" id="ARBA00022670"/>
    </source>
</evidence>
<dbReference type="Pfam" id="PF00413">
    <property type="entry name" value="Peptidase_M10"/>
    <property type="match status" value="1"/>
</dbReference>
<sequence>MIVASLLVALALGQSDPFVRSRVEAGDPDAQCLFWTVPTINWQLRSVGNPNTSTEDQKQREFEAIRRSFQSWQQIFTSCGNLRFMEGPLVDDRKVGYEVDGENRNLVLFRSQSCIERGISADHACWDEDTCGNDFDCWDGDPQTIALTLTTYDEKSGIIYDSDIQLNASGFVFTTVDSPTYPVCPRPTPTNPVNCVATDVQNTMTHEIGHLIGLDHTRAAGSVMNPSAPQGEVSKRTIDQGSADFVCVSYPKGQASQSCVTPALERSGNVAVLGQQAFGCSSSGAGAGFAAMAGWVLLAWRRRRGNARP</sequence>
<evidence type="ECO:0000259" key="6">
    <source>
        <dbReference type="SMART" id="SM00235"/>
    </source>
</evidence>
<keyword evidence="2" id="KW-0479">Metal-binding</keyword>
<dbReference type="SMART" id="SM00235">
    <property type="entry name" value="ZnMc"/>
    <property type="match status" value="1"/>
</dbReference>
<gene>
    <name evidence="7" type="ORF">OV287_19245</name>
</gene>
<dbReference type="RefSeq" id="WP_267535494.1">
    <property type="nucleotide sequence ID" value="NZ_JAPNKA010000001.1"/>
</dbReference>
<dbReference type="InterPro" id="IPR024079">
    <property type="entry name" value="MetalloPept_cat_dom_sf"/>
</dbReference>